<dbReference type="PROSITE" id="PS51379">
    <property type="entry name" value="4FE4S_FER_2"/>
    <property type="match status" value="1"/>
</dbReference>
<evidence type="ECO:0000256" key="1">
    <source>
        <dbReference type="ARBA" id="ARBA00022485"/>
    </source>
</evidence>
<dbReference type="Pfam" id="PF02754">
    <property type="entry name" value="CCG"/>
    <property type="match status" value="2"/>
</dbReference>
<keyword evidence="4" id="KW-0408">Iron</keyword>
<dbReference type="Proteomes" id="UP000051012">
    <property type="component" value="Unassembled WGS sequence"/>
</dbReference>
<evidence type="ECO:0000256" key="5">
    <source>
        <dbReference type="ARBA" id="ARBA00023014"/>
    </source>
</evidence>
<evidence type="ECO:0000313" key="8">
    <source>
        <dbReference type="Proteomes" id="UP000051012"/>
    </source>
</evidence>
<gene>
    <name evidence="7" type="ORF">AMJ52_06490</name>
</gene>
<dbReference type="PANTHER" id="PTHR43255:SF1">
    <property type="entry name" value="IRON-SULFUR-BINDING OXIDOREDUCTASE FADF-RELATED"/>
    <property type="match status" value="1"/>
</dbReference>
<keyword evidence="1" id="KW-0004">4Fe-4S</keyword>
<feature type="domain" description="4Fe-4S ferredoxin-type" evidence="6">
    <location>
        <begin position="5"/>
        <end position="35"/>
    </location>
</feature>
<evidence type="ECO:0000259" key="6">
    <source>
        <dbReference type="PROSITE" id="PS51379"/>
    </source>
</evidence>
<proteinExistence type="predicted"/>
<evidence type="ECO:0000313" key="7">
    <source>
        <dbReference type="EMBL" id="KPJ72394.1"/>
    </source>
</evidence>
<evidence type="ECO:0000256" key="3">
    <source>
        <dbReference type="ARBA" id="ARBA00023002"/>
    </source>
</evidence>
<dbReference type="PANTHER" id="PTHR43255">
    <property type="entry name" value="IRON-SULFUR-BINDING OXIDOREDUCTASE FADF-RELATED-RELATED"/>
    <property type="match status" value="1"/>
</dbReference>
<evidence type="ECO:0000256" key="2">
    <source>
        <dbReference type="ARBA" id="ARBA00022723"/>
    </source>
</evidence>
<dbReference type="GO" id="GO:0046872">
    <property type="term" value="F:metal ion binding"/>
    <property type="evidence" value="ECO:0007669"/>
    <property type="project" value="UniProtKB-KW"/>
</dbReference>
<dbReference type="InterPro" id="IPR051460">
    <property type="entry name" value="HdrC_iron-sulfur_subunit"/>
</dbReference>
<dbReference type="GO" id="GO:0016491">
    <property type="term" value="F:oxidoreductase activity"/>
    <property type="evidence" value="ECO:0007669"/>
    <property type="project" value="UniProtKB-KW"/>
</dbReference>
<dbReference type="EMBL" id="LJNI01000077">
    <property type="protein sequence ID" value="KPJ72394.1"/>
    <property type="molecule type" value="Genomic_DNA"/>
</dbReference>
<dbReference type="GO" id="GO:0051539">
    <property type="term" value="F:4 iron, 4 sulfur cluster binding"/>
    <property type="evidence" value="ECO:0007669"/>
    <property type="project" value="UniProtKB-KW"/>
</dbReference>
<name>A0A0S7YCU2_UNCT6</name>
<dbReference type="AlphaFoldDB" id="A0A0S7YCU2"/>
<dbReference type="PATRIC" id="fig|1703772.3.peg.1996"/>
<organism evidence="7 8">
    <name type="scientific">candidate division TA06 bacterium DG_78</name>
    <dbReference type="NCBI Taxonomy" id="1703772"/>
    <lineage>
        <taxon>Bacteria</taxon>
        <taxon>Bacteria division TA06</taxon>
    </lineage>
</organism>
<dbReference type="SUPFAM" id="SSF46548">
    <property type="entry name" value="alpha-helical ferredoxin"/>
    <property type="match status" value="1"/>
</dbReference>
<dbReference type="Pfam" id="PF13183">
    <property type="entry name" value="Fer4_8"/>
    <property type="match status" value="1"/>
</dbReference>
<keyword evidence="5" id="KW-0411">Iron-sulfur</keyword>
<protein>
    <recommendedName>
        <fullName evidence="6">4Fe-4S ferredoxin-type domain-containing protein</fullName>
    </recommendedName>
</protein>
<evidence type="ECO:0000256" key="4">
    <source>
        <dbReference type="ARBA" id="ARBA00023004"/>
    </source>
</evidence>
<sequence length="379" mass="42949">MNLKEAVKKSKAYLCLECGKCTGICPISKFNRGYSPRILVNKTLRKNDTTLLKDKNIWNCLTCRLCDEQCPADIDYIELTQAIRIEAQRIGEEAFCSHGGAAQSLMRIMTSESLQQKRLDWIDKNLKVAGTGEVLYFVGCLPYFDALFTETGVETLRAARATVKILNHIGVTPVILHQERCCGHDLLWSGDLENFKKLAEQNINEIKKCGAKKIIFSCPEGYRTFKLDYPKYFDCDFEVQYITDVISEAISNKNVKFKDFNKTVTFQDPCRLGRHLGVYDTPREAITTIPKIQFIEMPRTRNRAICCGVSAWMNCSTFSKSIQLMRLKEAKKTGANLLILSCPKCEIHFNCAMKDEKAGKDAKIETIQLVTLVADAIEE</sequence>
<dbReference type="InterPro" id="IPR017896">
    <property type="entry name" value="4Fe4S_Fe-S-bd"/>
</dbReference>
<dbReference type="InterPro" id="IPR009051">
    <property type="entry name" value="Helical_ferredxn"/>
</dbReference>
<reference evidence="7 8" key="1">
    <citation type="journal article" date="2015" name="Microbiome">
        <title>Genomic resolution of linkages in carbon, nitrogen, and sulfur cycling among widespread estuary sediment bacteria.</title>
        <authorList>
            <person name="Baker B.J."/>
            <person name="Lazar C.S."/>
            <person name="Teske A.P."/>
            <person name="Dick G.J."/>
        </authorList>
    </citation>
    <scope>NUCLEOTIDE SEQUENCE [LARGE SCALE GENOMIC DNA]</scope>
    <source>
        <strain evidence="7">DG_78</strain>
    </source>
</reference>
<keyword evidence="2" id="KW-0479">Metal-binding</keyword>
<dbReference type="InterPro" id="IPR017900">
    <property type="entry name" value="4Fe4S_Fe_S_CS"/>
</dbReference>
<dbReference type="PROSITE" id="PS00198">
    <property type="entry name" value="4FE4S_FER_1"/>
    <property type="match status" value="1"/>
</dbReference>
<comment type="caution">
    <text evidence="7">The sequence shown here is derived from an EMBL/GenBank/DDBJ whole genome shotgun (WGS) entry which is preliminary data.</text>
</comment>
<keyword evidence="3" id="KW-0560">Oxidoreductase</keyword>
<accession>A0A0S7YCU2</accession>
<dbReference type="GO" id="GO:0005886">
    <property type="term" value="C:plasma membrane"/>
    <property type="evidence" value="ECO:0007669"/>
    <property type="project" value="TreeGrafter"/>
</dbReference>
<dbReference type="Gene3D" id="1.10.1060.10">
    <property type="entry name" value="Alpha-helical ferredoxin"/>
    <property type="match status" value="1"/>
</dbReference>
<dbReference type="InterPro" id="IPR004017">
    <property type="entry name" value="Cys_rich_dom"/>
</dbReference>